<dbReference type="GO" id="GO:0004386">
    <property type="term" value="F:helicase activity"/>
    <property type="evidence" value="ECO:0007669"/>
    <property type="project" value="UniProtKB-KW"/>
</dbReference>
<dbReference type="Pfam" id="PF06839">
    <property type="entry name" value="Zn_ribbon_GRF"/>
    <property type="match status" value="1"/>
</dbReference>
<feature type="compositionally biased region" description="Polar residues" evidence="9">
    <location>
        <begin position="659"/>
        <end position="681"/>
    </location>
</feature>
<dbReference type="CDD" id="cd18808">
    <property type="entry name" value="SF1_C_Upf1"/>
    <property type="match status" value="1"/>
</dbReference>
<evidence type="ECO:0000256" key="2">
    <source>
        <dbReference type="ARBA" id="ARBA00022741"/>
    </source>
</evidence>
<dbReference type="Pfam" id="PF13086">
    <property type="entry name" value="AAA_11"/>
    <property type="match status" value="1"/>
</dbReference>
<dbReference type="SUPFAM" id="SSF52540">
    <property type="entry name" value="P-loop containing nucleoside triphosphate hydrolases"/>
    <property type="match status" value="1"/>
</dbReference>
<keyword evidence="3 8" id="KW-0863">Zinc-finger</keyword>
<reference evidence="11 12" key="1">
    <citation type="journal article" date="2023" name="Sci. Data">
        <title>Genome assembly of the Korean intertidal mud-creeper Batillaria attramentaria.</title>
        <authorList>
            <person name="Patra A.K."/>
            <person name="Ho P.T."/>
            <person name="Jun S."/>
            <person name="Lee S.J."/>
            <person name="Kim Y."/>
            <person name="Won Y.J."/>
        </authorList>
    </citation>
    <scope>NUCLEOTIDE SEQUENCE [LARGE SCALE GENOMIC DNA]</scope>
    <source>
        <strain evidence="11">Wonlab-2016</strain>
    </source>
</reference>
<evidence type="ECO:0000259" key="10">
    <source>
        <dbReference type="PROSITE" id="PS51999"/>
    </source>
</evidence>
<dbReference type="InterPro" id="IPR041679">
    <property type="entry name" value="DNA2/NAM7-like_C"/>
</dbReference>
<feature type="compositionally biased region" description="Polar residues" evidence="9">
    <location>
        <begin position="248"/>
        <end position="270"/>
    </location>
</feature>
<dbReference type="GO" id="GO:0008270">
    <property type="term" value="F:zinc ion binding"/>
    <property type="evidence" value="ECO:0007669"/>
    <property type="project" value="UniProtKB-KW"/>
</dbReference>
<evidence type="ECO:0000256" key="5">
    <source>
        <dbReference type="ARBA" id="ARBA00022806"/>
    </source>
</evidence>
<keyword evidence="6" id="KW-0862">Zinc</keyword>
<keyword evidence="4" id="KW-0378">Hydrolase</keyword>
<dbReference type="PANTHER" id="PTHR10887">
    <property type="entry name" value="DNA2/NAM7 HELICASE FAMILY"/>
    <property type="match status" value="1"/>
</dbReference>
<dbReference type="Pfam" id="PF13087">
    <property type="entry name" value="AAA_12"/>
    <property type="match status" value="1"/>
</dbReference>
<feature type="compositionally biased region" description="Basic and acidic residues" evidence="9">
    <location>
        <begin position="620"/>
        <end position="633"/>
    </location>
</feature>
<dbReference type="InterPro" id="IPR010666">
    <property type="entry name" value="Znf_GRF"/>
</dbReference>
<sequence>MGPVLRSRKASERFIAQISAKLTGYKMQGMMSSQLVERPMAWRHQRHNLSTAGVSASQDRWKEGAFGLSDAQFSANHTDTAPWPHGVPDYSSTSALFADCRQTPEARLQSPSVNQRDSPETSFFVDWNEGKPHFVPSPYLSKDRNKLGVQHASPDNAQEVPEFSDTQTSDRFSQNVAKMFPSAPQSGGQISKKRWSESFPEGGGSSCSESQPSQSEDAEHVELSDFTKCAKDMLQNHPEFRGKPAKGTSESAPNISLTNHAGKNSKQCEGVSSPQLFSQYLETQDLDCMPKPTCREKKFQPVLTAPADELARREQVEEALTKKSLHVEENALSKTSLCENSLTSNNGTVVPDANNQDNISGLEDFFADSDFDDQAPVTQSSDKPKPQEVSETVSQTDAMNRVFQGQKNKVMDNQLSVPCVGAVNESYSAKASTGFWLRTPGSKFTSLGGRSLVPAPLLQDFIPDEALDMSDDDIEMEDEFQNPCDTGTLAHKLTDSIGIESIQTEEQKPGYDNLSLMEAESVAGVFSLKRKADKLLQNLHGSHTYSQKENRNKDIGTNSRHSNRMKRFRFSHKSALKSPLVGDPNLRHNTTPSPGLDHLLTPSAQTDSPPLDISPASSLENEKPRSSTHEEAISHSSPAQNVCRSFGVSRPSLMVSQRLAHSQYSPVEHTSSAGTKGTRSSRPYAAPRKVGLGGFKKPSLASSGCFPGSQRSLCQELQFCSKDEVDSQVKPLRQVVIPVSFESVTAYKHILTAALTEFLNLQLFELAKTYHAALANIDVSAYSEGVGGLGKQAATSSNPPCNCGNASKIAQVKKAGPNKGRFFYACSGPREKQCKFFQWVDQQGRSNSRGVGSQMTRPKFSDPDSITAYFRGQGITLYCQCQLVQRSEDQFFRRGVPAWVRARHQAETVQKKTLFLKLSKKGPSGSHAKGVCHAVHAGNVSTELACMQNLQEHVDLTSLPVLPHLLSGISGVSPTPKLTGKGFKAPVTVEGPGKLHVPAHFVHDLASEFIEKYKLNSDQSLALWRAADMMNKDSEQLQSVLLIHGVFGAGKSFLLSVLILFLVEVFTRNDTYSPGVPFPWKLLLSSTTNVAVDRVLLGLLELGFDDFVRVGSVKKIAKLVLPYSVHASGSESQELKDLQEMLKSADITPAEKHCVRKSIEKHRLGENRKRLGAVRVVGVTCAACSFQCMEKMQFPFVVLDECSQMTEPSSLLPIARFACEKLVLVGDPKQLDPTLQGSEAAHGEGLEQTMLDRLMKMGHEPVLLRTQYRCHPTISAVANHLFYQNQLVDGITAEDRPPLLDLCPTMCFYDVSGGQETTDSSGSFVNEAEAQFVVLLLGVLMAQRLPPASVGVITLYKAQARRILDIIRTCQSPYQKEMMGVQVSTVDAFQGGERDVVILSCVRSHSMGFIDSDKRMNVALTRARHHLLIVGHQRNLYSNNLWAQVIGHCQAVEGGILSASAAAREMQTVLEASSENQGSTDMDGSPCSSNLTNGRQWNRRVQRIGVSSPKGSQPNSPEAGGVYETQPVAASGTLSSLPAVENTEHQGQEEPGAKIWAEPSGGKVSSKSAALRAMPLMIEDSSDSGGSDSDFLPDVL</sequence>
<feature type="region of interest" description="Disordered" evidence="9">
    <location>
        <begin position="237"/>
        <end position="270"/>
    </location>
</feature>
<dbReference type="GO" id="GO:0005524">
    <property type="term" value="F:ATP binding"/>
    <property type="evidence" value="ECO:0007669"/>
    <property type="project" value="UniProtKB-KW"/>
</dbReference>
<evidence type="ECO:0000256" key="3">
    <source>
        <dbReference type="ARBA" id="ARBA00022771"/>
    </source>
</evidence>
<evidence type="ECO:0000313" key="11">
    <source>
        <dbReference type="EMBL" id="KAK7506731.1"/>
    </source>
</evidence>
<feature type="region of interest" description="Disordered" evidence="9">
    <location>
        <begin position="372"/>
        <end position="394"/>
    </location>
</feature>
<keyword evidence="7" id="KW-0067">ATP-binding</keyword>
<feature type="compositionally biased region" description="Basic and acidic residues" evidence="9">
    <location>
        <begin position="1542"/>
        <end position="1552"/>
    </location>
</feature>
<dbReference type="PANTHER" id="PTHR10887:SF531">
    <property type="entry name" value="PROTEIN ZGRF1"/>
    <property type="match status" value="1"/>
</dbReference>
<organism evidence="11 12">
    <name type="scientific">Batillaria attramentaria</name>
    <dbReference type="NCBI Taxonomy" id="370345"/>
    <lineage>
        <taxon>Eukaryota</taxon>
        <taxon>Metazoa</taxon>
        <taxon>Spiralia</taxon>
        <taxon>Lophotrochozoa</taxon>
        <taxon>Mollusca</taxon>
        <taxon>Gastropoda</taxon>
        <taxon>Caenogastropoda</taxon>
        <taxon>Sorbeoconcha</taxon>
        <taxon>Cerithioidea</taxon>
        <taxon>Batillariidae</taxon>
        <taxon>Batillaria</taxon>
    </lineage>
</organism>
<evidence type="ECO:0000256" key="4">
    <source>
        <dbReference type="ARBA" id="ARBA00022801"/>
    </source>
</evidence>
<accession>A0ABD0M5V4</accession>
<feature type="region of interest" description="Disordered" evidence="9">
    <location>
        <begin position="659"/>
        <end position="688"/>
    </location>
</feature>
<feature type="region of interest" description="Disordered" evidence="9">
    <location>
        <begin position="106"/>
        <end position="222"/>
    </location>
</feature>
<dbReference type="InterPro" id="IPR045055">
    <property type="entry name" value="DNA2/NAM7-like"/>
</dbReference>
<feature type="compositionally biased region" description="Polar residues" evidence="9">
    <location>
        <begin position="164"/>
        <end position="176"/>
    </location>
</feature>
<dbReference type="InterPro" id="IPR027417">
    <property type="entry name" value="P-loop_NTPase"/>
</dbReference>
<keyword evidence="5" id="KW-0347">Helicase</keyword>
<name>A0ABD0M5V4_9CAEN</name>
<dbReference type="InterPro" id="IPR041677">
    <property type="entry name" value="DNA2/NAM7_AAA_11"/>
</dbReference>
<feature type="compositionally biased region" description="Basic residues" evidence="9">
    <location>
        <begin position="561"/>
        <end position="575"/>
    </location>
</feature>
<keyword evidence="2" id="KW-0547">Nucleotide-binding</keyword>
<feature type="region of interest" description="Disordered" evidence="9">
    <location>
        <begin position="1470"/>
        <end position="1499"/>
    </location>
</feature>
<evidence type="ECO:0000256" key="1">
    <source>
        <dbReference type="ARBA" id="ARBA00022723"/>
    </source>
</evidence>
<comment type="caution">
    <text evidence="11">The sequence shown here is derived from an EMBL/GenBank/DDBJ whole genome shotgun (WGS) entry which is preliminary data.</text>
</comment>
<keyword evidence="12" id="KW-1185">Reference proteome</keyword>
<feature type="compositionally biased region" description="Polar residues" evidence="9">
    <location>
        <begin position="1470"/>
        <end position="1496"/>
    </location>
</feature>
<dbReference type="EMBL" id="JACVVK020000006">
    <property type="protein sequence ID" value="KAK7506731.1"/>
    <property type="molecule type" value="Genomic_DNA"/>
</dbReference>
<evidence type="ECO:0000256" key="7">
    <source>
        <dbReference type="ARBA" id="ARBA00022840"/>
    </source>
</evidence>
<keyword evidence="1" id="KW-0479">Metal-binding</keyword>
<evidence type="ECO:0000256" key="9">
    <source>
        <dbReference type="SAM" id="MobiDB-lite"/>
    </source>
</evidence>
<protein>
    <recommendedName>
        <fullName evidence="10">GRF-type domain-containing protein</fullName>
    </recommendedName>
</protein>
<evidence type="ECO:0000313" key="12">
    <source>
        <dbReference type="Proteomes" id="UP001519460"/>
    </source>
</evidence>
<dbReference type="Gene3D" id="3.40.50.300">
    <property type="entry name" value="P-loop containing nucleotide triphosphate hydrolases"/>
    <property type="match status" value="2"/>
</dbReference>
<dbReference type="Proteomes" id="UP001519460">
    <property type="component" value="Unassembled WGS sequence"/>
</dbReference>
<dbReference type="PROSITE" id="PS51999">
    <property type="entry name" value="ZF_GRF"/>
    <property type="match status" value="1"/>
</dbReference>
<proteinExistence type="predicted"/>
<dbReference type="InterPro" id="IPR047187">
    <property type="entry name" value="SF1_C_Upf1"/>
</dbReference>
<dbReference type="GO" id="GO:0016787">
    <property type="term" value="F:hydrolase activity"/>
    <property type="evidence" value="ECO:0007669"/>
    <property type="project" value="UniProtKB-KW"/>
</dbReference>
<evidence type="ECO:0000256" key="8">
    <source>
        <dbReference type="PROSITE-ProRule" id="PRU01343"/>
    </source>
</evidence>
<feature type="region of interest" description="Disordered" evidence="9">
    <location>
        <begin position="1542"/>
        <end position="1568"/>
    </location>
</feature>
<evidence type="ECO:0000256" key="6">
    <source>
        <dbReference type="ARBA" id="ARBA00022833"/>
    </source>
</evidence>
<dbReference type="GO" id="GO:0005694">
    <property type="term" value="C:chromosome"/>
    <property type="evidence" value="ECO:0007669"/>
    <property type="project" value="UniProtKB-ARBA"/>
</dbReference>
<dbReference type="FunFam" id="3.40.50.300:FF:000326">
    <property type="entry name" value="P-loop containing nucleoside triphosphate hydrolase"/>
    <property type="match status" value="1"/>
</dbReference>
<feature type="region of interest" description="Disordered" evidence="9">
    <location>
        <begin position="539"/>
        <end position="640"/>
    </location>
</feature>
<feature type="domain" description="GRF-type" evidence="10">
    <location>
        <begin position="801"/>
        <end position="843"/>
    </location>
</feature>
<feature type="compositionally biased region" description="Low complexity" evidence="9">
    <location>
        <begin position="206"/>
        <end position="215"/>
    </location>
</feature>
<gene>
    <name evidence="11" type="ORF">BaRGS_00002206</name>
</gene>